<dbReference type="PROSITE" id="PS00360">
    <property type="entry name" value="RIBOSOMAL_S9"/>
    <property type="match status" value="1"/>
</dbReference>
<evidence type="ECO:0000256" key="3">
    <source>
        <dbReference type="ARBA" id="ARBA00023274"/>
    </source>
</evidence>
<evidence type="ECO:0000256" key="4">
    <source>
        <dbReference type="RuleBase" id="RU003815"/>
    </source>
</evidence>
<protein>
    <submittedName>
        <fullName evidence="6">30s ribosomal protein s9</fullName>
    </submittedName>
</protein>
<dbReference type="SUPFAM" id="SSF54211">
    <property type="entry name" value="Ribosomal protein S5 domain 2-like"/>
    <property type="match status" value="1"/>
</dbReference>
<dbReference type="GO" id="GO:0015935">
    <property type="term" value="C:small ribosomal subunit"/>
    <property type="evidence" value="ECO:0007669"/>
    <property type="project" value="TreeGrafter"/>
</dbReference>
<keyword evidence="7" id="KW-1185">Reference proteome</keyword>
<dbReference type="Proteomes" id="UP000039865">
    <property type="component" value="Unassembled WGS sequence"/>
</dbReference>
<reference evidence="6 7" key="1">
    <citation type="submission" date="2014-06" db="EMBL/GenBank/DDBJ databases">
        <authorList>
            <person name="Swart Estienne"/>
        </authorList>
    </citation>
    <scope>NUCLEOTIDE SEQUENCE [LARGE SCALE GENOMIC DNA]</scope>
    <source>
        <strain evidence="6 7">130c</strain>
    </source>
</reference>
<organism evidence="6 7">
    <name type="scientific">Stylonychia lemnae</name>
    <name type="common">Ciliate</name>
    <dbReference type="NCBI Taxonomy" id="5949"/>
    <lineage>
        <taxon>Eukaryota</taxon>
        <taxon>Sar</taxon>
        <taxon>Alveolata</taxon>
        <taxon>Ciliophora</taxon>
        <taxon>Intramacronucleata</taxon>
        <taxon>Spirotrichea</taxon>
        <taxon>Stichotrichia</taxon>
        <taxon>Sporadotrichida</taxon>
        <taxon>Oxytrichidae</taxon>
        <taxon>Stylonychinae</taxon>
        <taxon>Stylonychia</taxon>
    </lineage>
</organism>
<dbReference type="OrthoDB" id="312830at2759"/>
<keyword evidence="5" id="KW-0175">Coiled coil</keyword>
<gene>
    <name evidence="6" type="primary">Contig16521.g17586</name>
    <name evidence="6" type="ORF">STYLEM_11289</name>
</gene>
<dbReference type="Pfam" id="PF00380">
    <property type="entry name" value="Ribosomal_S9"/>
    <property type="match status" value="1"/>
</dbReference>
<evidence type="ECO:0000313" key="6">
    <source>
        <dbReference type="EMBL" id="CDW82259.1"/>
    </source>
</evidence>
<dbReference type="GO" id="GO:0003735">
    <property type="term" value="F:structural constituent of ribosome"/>
    <property type="evidence" value="ECO:0007669"/>
    <property type="project" value="InterPro"/>
</dbReference>
<evidence type="ECO:0000256" key="5">
    <source>
        <dbReference type="SAM" id="Coils"/>
    </source>
</evidence>
<sequence length="880" mass="104607">MMLSSKLFKISHNFNSLGASTFYSLKFQPFARYMNRAQTMAHEYKYDPTSFMYKPNLIYSIDPAPHYPEADPNPKQRETLLRDQTKRYYEHIRDNAVQKNKMSDNFMYGRLNAHVRHEDLKAQIQQTHDGEKKFQEKKQRKALKSKDGITFEMVEIEDTFQLPYGVGYDHFIKQKTDLLNKQKIKNYEAMNELVEKIGYMDYRDALACNKYILEAKRHGDYHQQARAQILKIAMVKFNQQRKEEIDKMAAQHPAAATDKEEAKFQTILNIDPDLARDYRFKYEDIKEEKEFEEQEADRVFERYDYQFYNEYKSDVIPAPQFEIKNMIQKSDDDVLSSDYTDLDEQMIQRRLKYIQINNQKSMKDIRENLIEQKMNFSHRKLKVDGKPMKNLDKFEMYQYRQYQQIKEREKIDMKMESLKAEMLLNKTLSKINPQDILNENDAYFPGEIIEDNQFAVIDSNLPLEFRKLYSMNHQQLQNLNRMVTDQESGELVEDYENIIKKYYRAKADHYVNKKLEFLVPTTLQLHYEEQEAELNDQAVNGRAYFMYNNMDFYNDRDKAREKFIQNVNRRTTLQDIGRMLDKFILDDQGGTGTFHDYTKGEGLKKVNKDYTSFDFHWTKGLFDTYNGLSPTFGFDDRDPAYGLPEGVGTEIRDIFKRVDFEDAQRDHSYSALTKDERDEITLFNSFKQDPYFKHYLKNHLRQYAEESDDFWINQPFAPSPTMIDDFVKFDRINLYDFRRALAQKEREAKLDVKGRAWGFGKRKSSRAVARVKPGKGTITVNGEPILNYFHSASQRYRILLPLTLTRYTCILDVDIWVHGGGTTGQCEACVPAIAKALQNYDVKTRLILKYFKLMRHDPRNVERKKYGRIKARKGQVYRRR</sequence>
<dbReference type="InterPro" id="IPR014721">
    <property type="entry name" value="Ribsml_uS5_D2-typ_fold_subgr"/>
</dbReference>
<evidence type="ECO:0000313" key="7">
    <source>
        <dbReference type="Proteomes" id="UP000039865"/>
    </source>
</evidence>
<comment type="similarity">
    <text evidence="1 4">Belongs to the universal ribosomal protein uS9 family.</text>
</comment>
<accession>A0A078AJ61</accession>
<dbReference type="Gene3D" id="3.30.230.10">
    <property type="match status" value="1"/>
</dbReference>
<dbReference type="InterPro" id="IPR020574">
    <property type="entry name" value="Ribosomal_uS9_CS"/>
</dbReference>
<dbReference type="GO" id="GO:0006412">
    <property type="term" value="P:translation"/>
    <property type="evidence" value="ECO:0007669"/>
    <property type="project" value="InterPro"/>
</dbReference>
<feature type="coiled-coil region" evidence="5">
    <location>
        <begin position="275"/>
        <end position="302"/>
    </location>
</feature>
<name>A0A078AJ61_STYLE</name>
<dbReference type="AlphaFoldDB" id="A0A078AJ61"/>
<dbReference type="InParanoid" id="A0A078AJ61"/>
<dbReference type="PANTHER" id="PTHR21569">
    <property type="entry name" value="RIBOSOMAL PROTEIN S9"/>
    <property type="match status" value="1"/>
</dbReference>
<keyword evidence="2 4" id="KW-0689">Ribosomal protein</keyword>
<proteinExistence type="inferred from homology"/>
<evidence type="ECO:0000256" key="1">
    <source>
        <dbReference type="ARBA" id="ARBA00005251"/>
    </source>
</evidence>
<dbReference type="InterPro" id="IPR020568">
    <property type="entry name" value="Ribosomal_Su5_D2-typ_SF"/>
</dbReference>
<evidence type="ECO:0000256" key="2">
    <source>
        <dbReference type="ARBA" id="ARBA00022980"/>
    </source>
</evidence>
<dbReference type="InterPro" id="IPR000754">
    <property type="entry name" value="Ribosomal_uS9"/>
</dbReference>
<keyword evidence="3 4" id="KW-0687">Ribonucleoprotein</keyword>
<dbReference type="GO" id="GO:0003723">
    <property type="term" value="F:RNA binding"/>
    <property type="evidence" value="ECO:0007669"/>
    <property type="project" value="TreeGrafter"/>
</dbReference>
<dbReference type="EMBL" id="CCKQ01010730">
    <property type="protein sequence ID" value="CDW82259.1"/>
    <property type="molecule type" value="Genomic_DNA"/>
</dbReference>
<dbReference type="PANTHER" id="PTHR21569:SF1">
    <property type="entry name" value="SMALL RIBOSOMAL SUBUNIT PROTEIN US9M"/>
    <property type="match status" value="1"/>
</dbReference>